<dbReference type="SUPFAM" id="SSF47598">
    <property type="entry name" value="Ribbon-helix-helix"/>
    <property type="match status" value="1"/>
</dbReference>
<name>A0A7X2GWD9_9NEIS</name>
<keyword evidence="4" id="KW-1185">Reference proteome</keyword>
<dbReference type="Pfam" id="PF08681">
    <property type="entry name" value="TacA1"/>
    <property type="match status" value="1"/>
</dbReference>
<sequence length="61" mass="6524">MQEDKKVNGLKRVYPRRLQAVVSPDELEIVEKAAAIKGLSLSAFASKAAVASAKRVVAKEG</sequence>
<dbReference type="RefSeq" id="WP_095502350.1">
    <property type="nucleotide sequence ID" value="NZ_WJXO01000001.1"/>
</dbReference>
<comment type="similarity">
    <text evidence="2">Belongs to the TacA antitoxin family.</text>
</comment>
<evidence type="ECO:0000313" key="3">
    <source>
        <dbReference type="EMBL" id="MRN37220.1"/>
    </source>
</evidence>
<dbReference type="Proteomes" id="UP000486297">
    <property type="component" value="Unassembled WGS sequence"/>
</dbReference>
<dbReference type="AlphaFoldDB" id="A0A7X2GWD9"/>
<dbReference type="GO" id="GO:0006355">
    <property type="term" value="P:regulation of DNA-templated transcription"/>
    <property type="evidence" value="ECO:0007669"/>
    <property type="project" value="InterPro"/>
</dbReference>
<comment type="caution">
    <text evidence="3">The sequence shown here is derived from an EMBL/GenBank/DDBJ whole genome shotgun (WGS) entry which is preliminary data.</text>
</comment>
<accession>A0A7X2GWD9</accession>
<dbReference type="Gene3D" id="1.20.5.780">
    <property type="entry name" value="Single helix bin"/>
    <property type="match status" value="1"/>
</dbReference>
<dbReference type="InterPro" id="IPR014795">
    <property type="entry name" value="TacA_1-like"/>
</dbReference>
<evidence type="ECO:0000256" key="1">
    <source>
        <dbReference type="ARBA" id="ARBA00022649"/>
    </source>
</evidence>
<organism evidence="3 4">
    <name type="scientific">Neisseria brasiliensis</name>
    <dbReference type="NCBI Taxonomy" id="2666100"/>
    <lineage>
        <taxon>Bacteria</taxon>
        <taxon>Pseudomonadati</taxon>
        <taxon>Pseudomonadota</taxon>
        <taxon>Betaproteobacteria</taxon>
        <taxon>Neisseriales</taxon>
        <taxon>Neisseriaceae</taxon>
        <taxon>Neisseria</taxon>
    </lineage>
</organism>
<gene>
    <name evidence="3" type="ORF">GJU80_01530</name>
</gene>
<dbReference type="InterPro" id="IPR010985">
    <property type="entry name" value="Ribbon_hlx_hlx"/>
</dbReference>
<keyword evidence="1" id="KW-1277">Toxin-antitoxin system</keyword>
<dbReference type="EMBL" id="WJXO01000001">
    <property type="protein sequence ID" value="MRN37220.1"/>
    <property type="molecule type" value="Genomic_DNA"/>
</dbReference>
<reference evidence="3" key="1">
    <citation type="journal article" name="Emerg. Infect. Dis.">
        <title>Two cases of a newly characterized neisseria species.</title>
        <authorList>
            <person name="Mustapha M."/>
            <person name="Lemos A.P.S."/>
            <person name="Harrison L.H."/>
            <person name="Vantyne D."/>
            <person name="Sacchi C.T."/>
        </authorList>
    </citation>
    <scope>NUCLEOTIDE SEQUENCE</scope>
    <source>
        <strain evidence="3">N.95.16</strain>
    </source>
</reference>
<proteinExistence type="inferred from homology"/>
<evidence type="ECO:0000313" key="4">
    <source>
        <dbReference type="Proteomes" id="UP000486297"/>
    </source>
</evidence>
<evidence type="ECO:0000256" key="2">
    <source>
        <dbReference type="ARBA" id="ARBA00049988"/>
    </source>
</evidence>
<protein>
    <submittedName>
        <fullName evidence="3">DUF1778 domain-containing protein</fullName>
    </submittedName>
</protein>